<accession>A0A4Y2R045</accession>
<evidence type="ECO:0000313" key="2">
    <source>
        <dbReference type="Proteomes" id="UP000499080"/>
    </source>
</evidence>
<reference evidence="1 2" key="1">
    <citation type="journal article" date="2019" name="Sci. Rep.">
        <title>Orb-weaving spider Araneus ventricosus genome elucidates the spidroin gene catalogue.</title>
        <authorList>
            <person name="Kono N."/>
            <person name="Nakamura H."/>
            <person name="Ohtoshi R."/>
            <person name="Moran D.A.P."/>
            <person name="Shinohara A."/>
            <person name="Yoshida Y."/>
            <person name="Fujiwara M."/>
            <person name="Mori M."/>
            <person name="Tomita M."/>
            <person name="Arakawa K."/>
        </authorList>
    </citation>
    <scope>NUCLEOTIDE SEQUENCE [LARGE SCALE GENOMIC DNA]</scope>
</reference>
<dbReference type="Proteomes" id="UP000499080">
    <property type="component" value="Unassembled WGS sequence"/>
</dbReference>
<name>A0A4Y2R045_ARAVE</name>
<organism evidence="1 2">
    <name type="scientific">Araneus ventricosus</name>
    <name type="common">Orbweaver spider</name>
    <name type="synonym">Epeira ventricosa</name>
    <dbReference type="NCBI Taxonomy" id="182803"/>
    <lineage>
        <taxon>Eukaryota</taxon>
        <taxon>Metazoa</taxon>
        <taxon>Ecdysozoa</taxon>
        <taxon>Arthropoda</taxon>
        <taxon>Chelicerata</taxon>
        <taxon>Arachnida</taxon>
        <taxon>Araneae</taxon>
        <taxon>Araneomorphae</taxon>
        <taxon>Entelegynae</taxon>
        <taxon>Araneoidea</taxon>
        <taxon>Araneidae</taxon>
        <taxon>Araneus</taxon>
    </lineage>
</organism>
<dbReference type="AlphaFoldDB" id="A0A4Y2R045"/>
<dbReference type="EMBL" id="BGPR01015375">
    <property type="protein sequence ID" value="GBN68972.1"/>
    <property type="molecule type" value="Genomic_DNA"/>
</dbReference>
<comment type="caution">
    <text evidence="1">The sequence shown here is derived from an EMBL/GenBank/DDBJ whole genome shotgun (WGS) entry which is preliminary data.</text>
</comment>
<protein>
    <submittedName>
        <fullName evidence="1">Uncharacterized protein</fullName>
    </submittedName>
</protein>
<gene>
    <name evidence="1" type="ORF">AVEN_129896_1</name>
</gene>
<sequence length="116" mass="13051">MGAEIKVSPGTCPYCFHIHGRIYLMVSRLCSNQRNRPGYGQLYISDSSETNGRYVSAPEAMWRLNEFSLRKISCNHEVGRSLAKPTASANKKCSDNATSKFYAFKRPVQRAVQQGE</sequence>
<proteinExistence type="predicted"/>
<keyword evidence="2" id="KW-1185">Reference proteome</keyword>
<evidence type="ECO:0000313" key="1">
    <source>
        <dbReference type="EMBL" id="GBN68972.1"/>
    </source>
</evidence>
<dbReference type="OrthoDB" id="10058710at2759"/>